<gene>
    <name evidence="2" type="ORF">NM686_014195</name>
</gene>
<evidence type="ECO:0000313" key="2">
    <source>
        <dbReference type="EMBL" id="WAR43525.1"/>
    </source>
</evidence>
<name>A0ABY7GH89_9GAMM</name>
<organism evidence="2 3">
    <name type="scientific">Methylomonas rapida</name>
    <dbReference type="NCBI Taxonomy" id="2963939"/>
    <lineage>
        <taxon>Bacteria</taxon>
        <taxon>Pseudomonadati</taxon>
        <taxon>Pseudomonadota</taxon>
        <taxon>Gammaproteobacteria</taxon>
        <taxon>Methylococcales</taxon>
        <taxon>Methylococcaceae</taxon>
        <taxon>Methylomonas</taxon>
    </lineage>
</organism>
<dbReference type="SUPFAM" id="SSF56059">
    <property type="entry name" value="Glutathione synthetase ATP-binding domain-like"/>
    <property type="match status" value="1"/>
</dbReference>
<dbReference type="PIRSF" id="PIRSF016817">
    <property type="entry name" value="UCP016817_carboligase"/>
    <property type="match status" value="1"/>
</dbReference>
<dbReference type="Proteomes" id="UP001162780">
    <property type="component" value="Chromosome"/>
</dbReference>
<dbReference type="Gene3D" id="3.30.470.20">
    <property type="entry name" value="ATP-grasp fold, B domain"/>
    <property type="match status" value="1"/>
</dbReference>
<dbReference type="RefSeq" id="WP_255188492.1">
    <property type="nucleotide sequence ID" value="NZ_CP113517.1"/>
</dbReference>
<feature type="domain" description="ATP-grasp fold PylC-type" evidence="1">
    <location>
        <begin position="110"/>
        <end position="268"/>
    </location>
</feature>
<reference evidence="2" key="1">
    <citation type="submission" date="2022-11" db="EMBL/GenBank/DDBJ databases">
        <title>Methylomonas rapida sp. nov., Carotenoid-Producing Obligate Methanotrophs with High Growth Characteristics and Biotechnological Potential.</title>
        <authorList>
            <person name="Tikhonova E.N."/>
            <person name="Suleimanov R.Z."/>
            <person name="Miroshnikov K."/>
            <person name="Oshkin I.Y."/>
            <person name="Belova S.E."/>
            <person name="Danilova O.V."/>
            <person name="Ashikhmin A."/>
            <person name="Konopkin A."/>
            <person name="But S.Y."/>
            <person name="Khmelenina V.N."/>
            <person name="Kuznetsov N."/>
            <person name="Pimenov N.V."/>
            <person name="Dedysh S.N."/>
        </authorList>
    </citation>
    <scope>NUCLEOTIDE SEQUENCE</scope>
    <source>
        <strain evidence="2">MP1</strain>
    </source>
</reference>
<proteinExistence type="predicted"/>
<sequence length="370" mass="40825">MAEQDIPLTLLVIAQSARMLVQMAVGAGFSAVAIDCYADSDTLQLALEAIKVESLRLNEVRPALDAVQVKHGLTHVVYGSGFEDHLETLGFLQQNWVVLGNSVEVFRQIQDKPAFFARLAALSILYPQTIFTPPSGERRQWLLKPVSGAGGAHIRWHDPNDSVCADKFYWQRFVRGEALSMLFLAAEGRIGIVGFNRQWICSVGHEKQPFLFAGIASHANVSDDHRRLLYEWLTKLARVYPLRGLGSLDFMLADGYCYVLEINARIPASAQLYGKRVFSLHLQACLGVMTDDSIESEPAAYQVVYAKQAVKIPVSVDWPDWALDRPSGGAIVGMGQPICSIIAAGKSPGQAEECLCHRQQVIENILNIGF</sequence>
<dbReference type="InterPro" id="IPR003806">
    <property type="entry name" value="ATP-grasp_PylC-type"/>
</dbReference>
<accession>A0ABY7GH89</accession>
<protein>
    <submittedName>
        <fullName evidence="2">ATP-grasp domain-containing protein</fullName>
    </submittedName>
</protein>
<dbReference type="EMBL" id="CP113517">
    <property type="protein sequence ID" value="WAR43525.1"/>
    <property type="molecule type" value="Genomic_DNA"/>
</dbReference>
<dbReference type="InterPro" id="IPR016677">
    <property type="entry name" value="UCP016817_carboligase"/>
</dbReference>
<evidence type="ECO:0000259" key="1">
    <source>
        <dbReference type="Pfam" id="PF02655"/>
    </source>
</evidence>
<dbReference type="Pfam" id="PF02655">
    <property type="entry name" value="ATP-grasp_3"/>
    <property type="match status" value="1"/>
</dbReference>
<keyword evidence="3" id="KW-1185">Reference proteome</keyword>
<evidence type="ECO:0000313" key="3">
    <source>
        <dbReference type="Proteomes" id="UP001162780"/>
    </source>
</evidence>